<dbReference type="InterPro" id="IPR051923">
    <property type="entry name" value="Glycosyl_Hydrolase_39"/>
</dbReference>
<gene>
    <name evidence="2" type="ORF">AC812_03480</name>
</gene>
<reference evidence="2 3" key="1">
    <citation type="submission" date="2015-07" db="EMBL/GenBank/DDBJ databases">
        <title>Draft genome of Bellilinea caldifistulae DSM 17877.</title>
        <authorList>
            <person name="Hemp J."/>
            <person name="Ward L.M."/>
            <person name="Pace L.A."/>
            <person name="Fischer W.W."/>
        </authorList>
    </citation>
    <scope>NUCLEOTIDE SEQUENCE [LARGE SCALE GENOMIC DNA]</scope>
    <source>
        <strain evidence="2 3">GOMI-1</strain>
    </source>
</reference>
<dbReference type="RefSeq" id="WP_061913590.1">
    <property type="nucleotide sequence ID" value="NZ_DF967971.1"/>
</dbReference>
<feature type="signal peptide" evidence="1">
    <location>
        <begin position="1"/>
        <end position="21"/>
    </location>
</feature>
<dbReference type="PANTHER" id="PTHR12631:SF10">
    <property type="entry name" value="BETA-XYLOSIDASE-LIKE PROTEIN-RELATED"/>
    <property type="match status" value="1"/>
</dbReference>
<protein>
    <recommendedName>
        <fullName evidence="4">Glycoside hydrolase family 5 domain-containing protein</fullName>
    </recommendedName>
</protein>
<feature type="chain" id="PRO_5006025820" description="Glycoside hydrolase family 5 domain-containing protein" evidence="1">
    <location>
        <begin position="22"/>
        <end position="468"/>
    </location>
</feature>
<evidence type="ECO:0000313" key="3">
    <source>
        <dbReference type="Proteomes" id="UP000050514"/>
    </source>
</evidence>
<proteinExistence type="predicted"/>
<keyword evidence="1" id="KW-0732">Signal</keyword>
<evidence type="ECO:0000256" key="1">
    <source>
        <dbReference type="SAM" id="SignalP"/>
    </source>
</evidence>
<dbReference type="PANTHER" id="PTHR12631">
    <property type="entry name" value="ALPHA-L-IDURONIDASE"/>
    <property type="match status" value="1"/>
</dbReference>
<accession>A0A0N8GNB1</accession>
<dbReference type="EMBL" id="LGHJ01000009">
    <property type="protein sequence ID" value="KPL77602.1"/>
    <property type="molecule type" value="Genomic_DNA"/>
</dbReference>
<dbReference type="AlphaFoldDB" id="A0A0N8GNB1"/>
<dbReference type="OrthoDB" id="138764at2"/>
<dbReference type="STRING" id="360411.AC812_03480"/>
<dbReference type="SUPFAM" id="SSF51445">
    <property type="entry name" value="(Trans)glycosidases"/>
    <property type="match status" value="1"/>
</dbReference>
<keyword evidence="3" id="KW-1185">Reference proteome</keyword>
<comment type="caution">
    <text evidence="2">The sequence shown here is derived from an EMBL/GenBank/DDBJ whole genome shotgun (WGS) entry which is preliminary data.</text>
</comment>
<dbReference type="Proteomes" id="UP000050514">
    <property type="component" value="Unassembled WGS sequence"/>
</dbReference>
<sequence>MNKLRSLIWIFVITLTLTTCSATIGSNATSQFSTPTLYLPVVTNNYPDRSIIGVDGNSYLQQIANTGVRFLRLNTQLWWSDIESTKGRYDWDKAARVEELIMEASANRLDVILLMQTAPVWAREYPGSLCGPIKDEELDAFAAFVGEAVRRYSVPPFNVKYYQIWNEPDQFVKETDSGNNNGCWAESTNDYSGNRYGEMLTKVYPILKNINPNAQLLIGSLMMTCDPRDPNPQDYCAETNWRSSANFFEGILQEAKESFDIVMFNSGPSFVAGQNPVWTEMNNWRWKVERGGLVNGKINYLRDLMLKYGVNKPIIHSEAYLLDRPEAPDDYESFEDYKADYLVWVYANGWSQDLKAVTWYSIEGWKGSELIRRDGSETKALQALKTMTGFLHQAQFLSRDDNIGYTRFIFRKGNELTWLLIPTGQQYGMEYSIPIPSKFKKAIDLFGNEQAVTDTIRFSRPTYVFLNQ</sequence>
<name>A0A0N8GNB1_9CHLR</name>
<dbReference type="Gene3D" id="3.20.20.80">
    <property type="entry name" value="Glycosidases"/>
    <property type="match status" value="1"/>
</dbReference>
<evidence type="ECO:0000313" key="2">
    <source>
        <dbReference type="EMBL" id="KPL77602.1"/>
    </source>
</evidence>
<dbReference type="InterPro" id="IPR017853">
    <property type="entry name" value="GH"/>
</dbReference>
<evidence type="ECO:0008006" key="4">
    <source>
        <dbReference type="Google" id="ProtNLM"/>
    </source>
</evidence>
<dbReference type="GO" id="GO:0004553">
    <property type="term" value="F:hydrolase activity, hydrolyzing O-glycosyl compounds"/>
    <property type="evidence" value="ECO:0007669"/>
    <property type="project" value="TreeGrafter"/>
</dbReference>
<organism evidence="2 3">
    <name type="scientific">Bellilinea caldifistulae</name>
    <dbReference type="NCBI Taxonomy" id="360411"/>
    <lineage>
        <taxon>Bacteria</taxon>
        <taxon>Bacillati</taxon>
        <taxon>Chloroflexota</taxon>
        <taxon>Anaerolineae</taxon>
        <taxon>Anaerolineales</taxon>
        <taxon>Anaerolineaceae</taxon>
        <taxon>Bellilinea</taxon>
    </lineage>
</organism>